<reference evidence="1" key="2">
    <citation type="journal article" date="2015" name="Fish Shellfish Immunol.">
        <title>Early steps in the European eel (Anguilla anguilla)-Vibrio vulnificus interaction in the gills: Role of the RtxA13 toxin.</title>
        <authorList>
            <person name="Callol A."/>
            <person name="Pajuelo D."/>
            <person name="Ebbesson L."/>
            <person name="Teles M."/>
            <person name="MacKenzie S."/>
            <person name="Amaro C."/>
        </authorList>
    </citation>
    <scope>NUCLEOTIDE SEQUENCE</scope>
</reference>
<name>A0A0E9X2S0_ANGAN</name>
<organism evidence="1">
    <name type="scientific">Anguilla anguilla</name>
    <name type="common">European freshwater eel</name>
    <name type="synonym">Muraena anguilla</name>
    <dbReference type="NCBI Taxonomy" id="7936"/>
    <lineage>
        <taxon>Eukaryota</taxon>
        <taxon>Metazoa</taxon>
        <taxon>Chordata</taxon>
        <taxon>Craniata</taxon>
        <taxon>Vertebrata</taxon>
        <taxon>Euteleostomi</taxon>
        <taxon>Actinopterygii</taxon>
        <taxon>Neopterygii</taxon>
        <taxon>Teleostei</taxon>
        <taxon>Anguilliformes</taxon>
        <taxon>Anguillidae</taxon>
        <taxon>Anguilla</taxon>
    </lineage>
</organism>
<dbReference type="EMBL" id="GBXM01011831">
    <property type="protein sequence ID" value="JAH96746.1"/>
    <property type="molecule type" value="Transcribed_RNA"/>
</dbReference>
<reference evidence="1" key="1">
    <citation type="submission" date="2014-11" db="EMBL/GenBank/DDBJ databases">
        <authorList>
            <person name="Amaro Gonzalez C."/>
        </authorList>
    </citation>
    <scope>NUCLEOTIDE SEQUENCE</scope>
</reference>
<proteinExistence type="predicted"/>
<protein>
    <submittedName>
        <fullName evidence="1">Uncharacterized protein</fullName>
    </submittedName>
</protein>
<dbReference type="AlphaFoldDB" id="A0A0E9X2S0"/>
<accession>A0A0E9X2S0</accession>
<evidence type="ECO:0000313" key="1">
    <source>
        <dbReference type="EMBL" id="JAH96746.1"/>
    </source>
</evidence>
<sequence length="77" mass="8994">MPEVHALCFVCVMDRLWGWVRFHVPLCLALRQAFATVPQKQVGLSDLFFHLHSLKKRKKKLKLPGFFQDAGPRMPEF</sequence>